<organism evidence="1">
    <name type="scientific">marine sediment metagenome</name>
    <dbReference type="NCBI Taxonomy" id="412755"/>
    <lineage>
        <taxon>unclassified sequences</taxon>
        <taxon>metagenomes</taxon>
        <taxon>ecological metagenomes</taxon>
    </lineage>
</organism>
<name>A0A0F9C0H3_9ZZZZ</name>
<comment type="caution">
    <text evidence="1">The sequence shown here is derived from an EMBL/GenBank/DDBJ whole genome shotgun (WGS) entry which is preliminary data.</text>
</comment>
<dbReference type="AlphaFoldDB" id="A0A0F9C0H3"/>
<protein>
    <submittedName>
        <fullName evidence="1">Uncharacterized protein</fullName>
    </submittedName>
</protein>
<gene>
    <name evidence="1" type="ORF">LCGC14_2666420</name>
</gene>
<sequence length="79" mass="8761">MECELVSTDTILSEINAVIGHAAENGRDELNAEEIEYITRITKRMVKETKIQLGEIALLMPEEIPEEIVVQILKGHGGS</sequence>
<proteinExistence type="predicted"/>
<dbReference type="EMBL" id="LAZR01046638">
    <property type="protein sequence ID" value="KKK96074.1"/>
    <property type="molecule type" value="Genomic_DNA"/>
</dbReference>
<evidence type="ECO:0000313" key="1">
    <source>
        <dbReference type="EMBL" id="KKK96074.1"/>
    </source>
</evidence>
<accession>A0A0F9C0H3</accession>
<reference evidence="1" key="1">
    <citation type="journal article" date="2015" name="Nature">
        <title>Complex archaea that bridge the gap between prokaryotes and eukaryotes.</title>
        <authorList>
            <person name="Spang A."/>
            <person name="Saw J.H."/>
            <person name="Jorgensen S.L."/>
            <person name="Zaremba-Niedzwiedzka K."/>
            <person name="Martijn J."/>
            <person name="Lind A.E."/>
            <person name="van Eijk R."/>
            <person name="Schleper C."/>
            <person name="Guy L."/>
            <person name="Ettema T.J."/>
        </authorList>
    </citation>
    <scope>NUCLEOTIDE SEQUENCE</scope>
</reference>